<dbReference type="Pfam" id="PF23140">
    <property type="entry name" value="Gp80"/>
    <property type="match status" value="1"/>
</dbReference>
<protein>
    <submittedName>
        <fullName evidence="1">Uncharacterized protein</fullName>
    </submittedName>
</protein>
<dbReference type="InterPro" id="IPR056908">
    <property type="entry name" value="Gp80-like"/>
</dbReference>
<accession>A0A383AXR5</accession>
<sequence>MAEMSDYLENKILDYVLRDTADWAPTAGDLALHTGDPT</sequence>
<reference evidence="1" key="1">
    <citation type="submission" date="2018-05" db="EMBL/GenBank/DDBJ databases">
        <authorList>
            <person name="Lanie J.A."/>
            <person name="Ng W.-L."/>
            <person name="Kazmierczak K.M."/>
            <person name="Andrzejewski T.M."/>
            <person name="Davidsen T.M."/>
            <person name="Wayne K.J."/>
            <person name="Tettelin H."/>
            <person name="Glass J.I."/>
            <person name="Rusch D."/>
            <person name="Podicherti R."/>
            <person name="Tsui H.-C.T."/>
            <person name="Winkler M.E."/>
        </authorList>
    </citation>
    <scope>NUCLEOTIDE SEQUENCE</scope>
</reference>
<feature type="non-terminal residue" evidence="1">
    <location>
        <position position="38"/>
    </location>
</feature>
<organism evidence="1">
    <name type="scientific">marine metagenome</name>
    <dbReference type="NCBI Taxonomy" id="408172"/>
    <lineage>
        <taxon>unclassified sequences</taxon>
        <taxon>metagenomes</taxon>
        <taxon>ecological metagenomes</taxon>
    </lineage>
</organism>
<dbReference type="EMBL" id="UINC01195716">
    <property type="protein sequence ID" value="SVE12411.1"/>
    <property type="molecule type" value="Genomic_DNA"/>
</dbReference>
<proteinExistence type="predicted"/>
<evidence type="ECO:0000313" key="1">
    <source>
        <dbReference type="EMBL" id="SVE12411.1"/>
    </source>
</evidence>
<name>A0A383AXR5_9ZZZZ</name>
<gene>
    <name evidence="1" type="ORF">METZ01_LOCUS465265</name>
</gene>
<dbReference type="AlphaFoldDB" id="A0A383AXR5"/>